<dbReference type="Proteomes" id="UP001150942">
    <property type="component" value="Unassembled WGS sequence"/>
</dbReference>
<organism evidence="2 3">
    <name type="scientific">Penicillium cf. viridicatum</name>
    <dbReference type="NCBI Taxonomy" id="2972119"/>
    <lineage>
        <taxon>Eukaryota</taxon>
        <taxon>Fungi</taxon>
        <taxon>Dikarya</taxon>
        <taxon>Ascomycota</taxon>
        <taxon>Pezizomycotina</taxon>
        <taxon>Eurotiomycetes</taxon>
        <taxon>Eurotiomycetidae</taxon>
        <taxon>Eurotiales</taxon>
        <taxon>Aspergillaceae</taxon>
        <taxon>Penicillium</taxon>
    </lineage>
</organism>
<protein>
    <recommendedName>
        <fullName evidence="1">F-box domain-containing protein</fullName>
    </recommendedName>
</protein>
<evidence type="ECO:0000259" key="1">
    <source>
        <dbReference type="PROSITE" id="PS50181"/>
    </source>
</evidence>
<evidence type="ECO:0000313" key="2">
    <source>
        <dbReference type="EMBL" id="KAJ5196099.1"/>
    </source>
</evidence>
<dbReference type="InterPro" id="IPR001810">
    <property type="entry name" value="F-box_dom"/>
</dbReference>
<reference evidence="2" key="1">
    <citation type="submission" date="2022-11" db="EMBL/GenBank/DDBJ databases">
        <authorList>
            <person name="Petersen C."/>
        </authorList>
    </citation>
    <scope>NUCLEOTIDE SEQUENCE</scope>
    <source>
        <strain evidence="2">IBT 20477</strain>
    </source>
</reference>
<accession>A0A9W9JGR8</accession>
<evidence type="ECO:0000313" key="3">
    <source>
        <dbReference type="Proteomes" id="UP001150942"/>
    </source>
</evidence>
<dbReference type="AlphaFoldDB" id="A0A9W9JGR8"/>
<dbReference type="PROSITE" id="PS50181">
    <property type="entry name" value="FBOX"/>
    <property type="match status" value="1"/>
</dbReference>
<name>A0A9W9JGR8_9EURO</name>
<feature type="domain" description="F-box" evidence="1">
    <location>
        <begin position="1"/>
        <end position="46"/>
    </location>
</feature>
<dbReference type="EMBL" id="JAPQKQ010000005">
    <property type="protein sequence ID" value="KAJ5196099.1"/>
    <property type="molecule type" value="Genomic_DNA"/>
</dbReference>
<keyword evidence="3" id="KW-1185">Reference proteome</keyword>
<reference evidence="2" key="2">
    <citation type="journal article" date="2023" name="IMA Fungus">
        <title>Comparative genomic study of the Penicillium genus elucidates a diverse pangenome and 15 lateral gene transfer events.</title>
        <authorList>
            <person name="Petersen C."/>
            <person name="Sorensen T."/>
            <person name="Nielsen M.R."/>
            <person name="Sondergaard T.E."/>
            <person name="Sorensen J.L."/>
            <person name="Fitzpatrick D.A."/>
            <person name="Frisvad J.C."/>
            <person name="Nielsen K.L."/>
        </authorList>
    </citation>
    <scope>NUCLEOTIDE SEQUENCE</scope>
    <source>
        <strain evidence="2">IBT 20477</strain>
    </source>
</reference>
<gene>
    <name evidence="2" type="ORF">N7449_006578</name>
</gene>
<proteinExistence type="predicted"/>
<dbReference type="OrthoDB" id="341259at2759"/>
<sequence length="130" mass="14553">MALVHLPTELILMIETNLDSPEDIKALIFASPRFALMFDDKLYKNLTAHEYAYIILWAAKRGLDVTIRQCLNAGAKITLRDRFRSHLADRDAPEALNFIPRRPKSHPLAAAAETGSTHLSFLNSSPVPTL</sequence>
<comment type="caution">
    <text evidence="2">The sequence shown here is derived from an EMBL/GenBank/DDBJ whole genome shotgun (WGS) entry which is preliminary data.</text>
</comment>